<name>A0ACC2R1I6_9NEOP</name>
<keyword evidence="2" id="KW-1185">Reference proteome</keyword>
<protein>
    <submittedName>
        <fullName evidence="1">Uncharacterized protein</fullName>
    </submittedName>
</protein>
<evidence type="ECO:0000313" key="1">
    <source>
        <dbReference type="EMBL" id="KAJ8730736.1"/>
    </source>
</evidence>
<accession>A0ACC2R1I6</accession>
<organism evidence="1 2">
    <name type="scientific">Mythimna loreyi</name>
    <dbReference type="NCBI Taxonomy" id="667449"/>
    <lineage>
        <taxon>Eukaryota</taxon>
        <taxon>Metazoa</taxon>
        <taxon>Ecdysozoa</taxon>
        <taxon>Arthropoda</taxon>
        <taxon>Hexapoda</taxon>
        <taxon>Insecta</taxon>
        <taxon>Pterygota</taxon>
        <taxon>Neoptera</taxon>
        <taxon>Endopterygota</taxon>
        <taxon>Lepidoptera</taxon>
        <taxon>Glossata</taxon>
        <taxon>Ditrysia</taxon>
        <taxon>Noctuoidea</taxon>
        <taxon>Noctuidae</taxon>
        <taxon>Noctuinae</taxon>
        <taxon>Hadenini</taxon>
        <taxon>Mythimna</taxon>
    </lineage>
</organism>
<comment type="caution">
    <text evidence="1">The sequence shown here is derived from an EMBL/GenBank/DDBJ whole genome shotgun (WGS) entry which is preliminary data.</text>
</comment>
<proteinExistence type="predicted"/>
<reference evidence="1" key="1">
    <citation type="submission" date="2023-03" db="EMBL/GenBank/DDBJ databases">
        <title>Chromosome-level genomes of two armyworms, Mythimna separata and Mythimna loreyi, provide insights into the biosynthesis and reception of sex pheromones.</title>
        <authorList>
            <person name="Zhao H."/>
        </authorList>
    </citation>
    <scope>NUCLEOTIDE SEQUENCE</scope>
    <source>
        <strain evidence="1">BeijingLab</strain>
    </source>
</reference>
<dbReference type="Proteomes" id="UP001231649">
    <property type="component" value="Chromosome 12"/>
</dbReference>
<dbReference type="EMBL" id="CM056788">
    <property type="protein sequence ID" value="KAJ8730736.1"/>
    <property type="molecule type" value="Genomic_DNA"/>
</dbReference>
<evidence type="ECO:0000313" key="2">
    <source>
        <dbReference type="Proteomes" id="UP001231649"/>
    </source>
</evidence>
<gene>
    <name evidence="1" type="ORF">PYW08_002149</name>
</gene>
<sequence>MFASVLSILSIIGAVLCGGGDEQAKLRLYYDSFENYTEVLFDDAQSYPTGPAVTGLIKAYLEQGQSNVALLNWDRLAAQTHDSIPHSYLSWAVPNALKLGADFADVLLNLSASGLDLNKTHLVGHSLGAHVVGITGNRMAKKGVKLPWITGLDPAGIIFDGKAPFERLSPKSAGFVDVIHSDPNRYGSKKNMGTVDFWPNFRNIGPVVQPGCDNKPHPSFSPEDLCSHHKCWQYLVDSMKYPGSVLGSYAKSYRMWKKYSTKERLATVLELGKYYDSVVPGNYYFTTAASSPHGLAENGL</sequence>